<reference evidence="2" key="2">
    <citation type="submission" date="2016-11" db="UniProtKB">
        <authorList>
            <consortium name="WormBaseParasite"/>
        </authorList>
    </citation>
    <scope>IDENTIFICATION</scope>
</reference>
<protein>
    <submittedName>
        <fullName evidence="2">Major sperm protein</fullName>
    </submittedName>
</protein>
<evidence type="ECO:0000313" key="1">
    <source>
        <dbReference type="Proteomes" id="UP000095285"/>
    </source>
</evidence>
<sequence>MVDVTSYSKVVNDAALESHELPIEELQTESDYEIISVDKECTIRFACEWNNDRVGRVLLSLVNDTPNLIEWKLRCTTAAITVTFLGMSDDRMLLDLFHSIIKIDTRRFFEILRVINELQKAFPSGNGQIMPYNEEKCMLTWIRPNYIETWQQIDSVKLLFSLHLFANSNDFIGSADIKLWAQLDMNEFCIPENPPVHNLIFSSEDSALNSSHSEQSLQTALKVTEINGNSNESQLLNKLTPRLSLSHNSVKTARYRTINFALDRFHEDVAYVQLKLVNNSKRQVVWKLKTNNKCITALPSGKGLVPAFRSGKCILSWQIPKDCQSWIKVESAKLLISIRIYTAMGKLLGEDNAKYIVQPNMNHMCTADNLPTHQIVLVSEKVCRGKAKSAVRTFVSTERISPPRKISTTATEIKNSVSAPKAEFVHNEIVWQTGVICCATDFILAWFTQIAKTFAPHYTPVISITKDF</sequence>
<keyword evidence="1" id="KW-1185">Reference proteome</keyword>
<evidence type="ECO:0000313" key="2">
    <source>
        <dbReference type="WBParaSite" id="EN70_4812"/>
    </source>
</evidence>
<accession>A0A1I7VPG3</accession>
<dbReference type="WBParaSite" id="EN70_4812">
    <property type="protein sequence ID" value="EN70_4812"/>
    <property type="gene ID" value="EN70_4812"/>
</dbReference>
<organism evidence="1 2">
    <name type="scientific">Loa loa</name>
    <name type="common">Eye worm</name>
    <name type="synonym">Filaria loa</name>
    <dbReference type="NCBI Taxonomy" id="7209"/>
    <lineage>
        <taxon>Eukaryota</taxon>
        <taxon>Metazoa</taxon>
        <taxon>Ecdysozoa</taxon>
        <taxon>Nematoda</taxon>
        <taxon>Chromadorea</taxon>
        <taxon>Rhabditida</taxon>
        <taxon>Spirurina</taxon>
        <taxon>Spiruromorpha</taxon>
        <taxon>Filarioidea</taxon>
        <taxon>Onchocercidae</taxon>
        <taxon>Loa</taxon>
    </lineage>
</organism>
<name>A0A1I7VPG3_LOALO</name>
<dbReference type="Proteomes" id="UP000095285">
    <property type="component" value="Unassembled WGS sequence"/>
</dbReference>
<reference evidence="1" key="1">
    <citation type="submission" date="2012-04" db="EMBL/GenBank/DDBJ databases">
        <title>The Genome Sequence of Loa loa.</title>
        <authorList>
            <consortium name="The Broad Institute Genome Sequencing Platform"/>
            <consortium name="Broad Institute Genome Sequencing Center for Infectious Disease"/>
            <person name="Nutman T.B."/>
            <person name="Fink D.L."/>
            <person name="Russ C."/>
            <person name="Young S."/>
            <person name="Zeng Q."/>
            <person name="Gargeya S."/>
            <person name="Alvarado L."/>
            <person name="Berlin A."/>
            <person name="Chapman S.B."/>
            <person name="Chen Z."/>
            <person name="Freedman E."/>
            <person name="Gellesch M."/>
            <person name="Goldberg J."/>
            <person name="Griggs A."/>
            <person name="Gujja S."/>
            <person name="Heilman E.R."/>
            <person name="Heiman D."/>
            <person name="Howarth C."/>
            <person name="Mehta T."/>
            <person name="Neiman D."/>
            <person name="Pearson M."/>
            <person name="Roberts A."/>
            <person name="Saif S."/>
            <person name="Shea T."/>
            <person name="Shenoy N."/>
            <person name="Sisk P."/>
            <person name="Stolte C."/>
            <person name="Sykes S."/>
            <person name="White J."/>
            <person name="Yandava C."/>
            <person name="Haas B."/>
            <person name="Henn M.R."/>
            <person name="Nusbaum C."/>
            <person name="Birren B."/>
        </authorList>
    </citation>
    <scope>NUCLEOTIDE SEQUENCE [LARGE SCALE GENOMIC DNA]</scope>
</reference>
<proteinExistence type="predicted"/>
<dbReference type="AlphaFoldDB" id="A0A1I7VPG3"/>